<organism evidence="3">
    <name type="scientific">Aplanochytrium stocchinoi</name>
    <dbReference type="NCBI Taxonomy" id="215587"/>
    <lineage>
        <taxon>Eukaryota</taxon>
        <taxon>Sar</taxon>
        <taxon>Stramenopiles</taxon>
        <taxon>Bigyra</taxon>
        <taxon>Labyrinthulomycetes</taxon>
        <taxon>Thraustochytrida</taxon>
        <taxon>Thraustochytriidae</taxon>
        <taxon>Aplanochytrium</taxon>
    </lineage>
</organism>
<evidence type="ECO:0000256" key="2">
    <source>
        <dbReference type="SAM" id="MobiDB-lite"/>
    </source>
</evidence>
<feature type="compositionally biased region" description="Low complexity" evidence="2">
    <location>
        <begin position="150"/>
        <end position="172"/>
    </location>
</feature>
<dbReference type="GO" id="GO:0008017">
    <property type="term" value="F:microtubule binding"/>
    <property type="evidence" value="ECO:0007669"/>
    <property type="project" value="TreeGrafter"/>
</dbReference>
<reference evidence="3" key="1">
    <citation type="submission" date="2021-01" db="EMBL/GenBank/DDBJ databases">
        <authorList>
            <person name="Corre E."/>
            <person name="Pelletier E."/>
            <person name="Niang G."/>
            <person name="Scheremetjew M."/>
            <person name="Finn R."/>
            <person name="Kale V."/>
            <person name="Holt S."/>
            <person name="Cochrane G."/>
            <person name="Meng A."/>
            <person name="Brown T."/>
            <person name="Cohen L."/>
        </authorList>
    </citation>
    <scope>NUCLEOTIDE SEQUENCE</scope>
    <source>
        <strain evidence="3">GSBS06</strain>
    </source>
</reference>
<feature type="region of interest" description="Disordered" evidence="2">
    <location>
        <begin position="150"/>
        <end position="210"/>
    </location>
</feature>
<dbReference type="AlphaFoldDB" id="A0A7S3LTC5"/>
<feature type="coiled-coil region" evidence="1">
    <location>
        <begin position="546"/>
        <end position="612"/>
    </location>
</feature>
<sequence>MDKLSESELYASTYDAKEKKKLVEEELGHENEGLGILDDEEENACSDYFDRENEQDEFVDDEEEEEEAWINMKRELKIAAARKALDEDRVPCSKSKVLSDTFFVQSMHSQSRNNPNSYTAFEYEDQYTESPLVATSLESMHNGNHMNMNMNRGRGRLGSSLSASASSRSSLNFQRNAATGRHSTTSLNSTLNSPSRFSTHSHSSMHSYKSGYSSKVSGSVVSAMQALQAKLRVVELERDQIMEKANRFESYLKQEKIKIQKLERTHSNALKAQRKRNEDLSAEFHNIELELNTKLAQTAEKCNSLEKELEYVKHSKKDLKLKVERLEKRLQPMQETITSQKELLNKSRGETTEERSKVKQKVEEHRSSIIMWESKLLEVQKTLQKMLEKNRDLEHKQRATEEFLRSVVTLNEELVAKLSEKNVKGPAKKQKSFKLSGKNNKHLPYTQRTMSKSPRTVSNIHEQLVNANLGKHIPFLLGKSTSESFSIYAKAQTSLANDLAYGKSPESLPETKKGSVPLNIKTEEDNDYLGRYRLDQLHPSDYAEDIETIRSVMASLEQELEELNEEYRILLSHQSEISISSSGADGNADFNAAEMNSQLNNLVEKIEIKSQQLNLLRRYSSRARTAVRSPKAYNRKVQQLRALQNFRKAQE</sequence>
<feature type="compositionally biased region" description="Low complexity" evidence="2">
    <location>
        <begin position="183"/>
        <end position="210"/>
    </location>
</feature>
<feature type="coiled-coil region" evidence="1">
    <location>
        <begin position="224"/>
        <end position="336"/>
    </location>
</feature>
<evidence type="ECO:0000313" key="3">
    <source>
        <dbReference type="EMBL" id="CAE0439446.1"/>
    </source>
</evidence>
<dbReference type="PANTHER" id="PTHR19336:SF9">
    <property type="entry name" value="SPINDLE POLE BODY PROTEIN PPC89"/>
    <property type="match status" value="1"/>
</dbReference>
<keyword evidence="1" id="KW-0175">Coiled coil</keyword>
<dbReference type="EMBL" id="HBIN01012799">
    <property type="protein sequence ID" value="CAE0439446.1"/>
    <property type="molecule type" value="Transcribed_RNA"/>
</dbReference>
<evidence type="ECO:0000256" key="1">
    <source>
        <dbReference type="SAM" id="Coils"/>
    </source>
</evidence>
<protein>
    <submittedName>
        <fullName evidence="3">Uncharacterized protein</fullName>
    </submittedName>
</protein>
<feature type="compositionally biased region" description="Polar residues" evidence="2">
    <location>
        <begin position="446"/>
        <end position="455"/>
    </location>
</feature>
<gene>
    <name evidence="3" type="ORF">ASTO00021_LOCUS9649</name>
</gene>
<dbReference type="PANTHER" id="PTHR19336">
    <property type="entry name" value="UNCHARACTERIZED DUF1167"/>
    <property type="match status" value="1"/>
</dbReference>
<dbReference type="InterPro" id="IPR051756">
    <property type="entry name" value="Centrosomal_MT-associated"/>
</dbReference>
<proteinExistence type="predicted"/>
<accession>A0A7S3LTC5</accession>
<feature type="region of interest" description="Disordered" evidence="2">
    <location>
        <begin position="422"/>
        <end position="455"/>
    </location>
</feature>
<name>A0A7S3LTC5_9STRA</name>